<gene>
    <name evidence="4" type="ORF">METZ01_LOCUS188097</name>
</gene>
<sequence>ILVGFLVVVGTAFVQDRPVEDPNETQGQASSEPTSAGPASVSAGLFTARNTIIGVALLGAVVFTVMNTGIWPIGRDADVEVAATPGDASVVVLPLDNIGGREEVAYLSEGITEQITAQLAKVSELRVISRTSAETVMGYNLTIPEIADSLGVEHVVEGSVQLFGEQIRVTAQLIHAETDDHLWADSYDGQLQDLFALQEDIAIKVASALTSAVGGVREISSASRTEDPEAYEAYLIGKSHLHTRSTDGMLSAIESFERSIAQDPSYAPAYAGLAMTYGLFTGYGHPGLDGYELYGRGMEMANRAIELDEDAAEGYAARGYLENRALAAPEPVETDFQRALELSPNSADVHGWYGHLLTREGRYDEGLAESEMGIQLDPLAPGRWVGQALDAVAARRYDLAARGAQQALALEPSLTSPRFYQGISHLLARRIDDCLNVLEGTFPGVRAMCQHSRGDEAGAMQIIDSLKTTLNSATDPQSHNEMMVYRDIAMFYAWMGNADESLTWLERAFSWSHDAVGSELIDSGIFDRVSEDPNFQSGLQRIRTRIAEKLRQVLAR</sequence>
<dbReference type="PANTHER" id="PTHR44858:SF1">
    <property type="entry name" value="UDP-N-ACETYLGLUCOSAMINE--PEPTIDE N-ACETYLGLUCOSAMINYLTRANSFERASE SPINDLY-RELATED"/>
    <property type="match status" value="1"/>
</dbReference>
<keyword evidence="2" id="KW-0802">TPR repeat</keyword>
<dbReference type="SUPFAM" id="SSF48452">
    <property type="entry name" value="TPR-like"/>
    <property type="match status" value="2"/>
</dbReference>
<evidence type="ECO:0000313" key="4">
    <source>
        <dbReference type="EMBL" id="SVB35243.1"/>
    </source>
</evidence>
<reference evidence="4" key="1">
    <citation type="submission" date="2018-05" db="EMBL/GenBank/DDBJ databases">
        <authorList>
            <person name="Lanie J.A."/>
            <person name="Ng W.-L."/>
            <person name="Kazmierczak K.M."/>
            <person name="Andrzejewski T.M."/>
            <person name="Davidsen T.M."/>
            <person name="Wayne K.J."/>
            <person name="Tettelin H."/>
            <person name="Glass J.I."/>
            <person name="Rusch D."/>
            <person name="Podicherti R."/>
            <person name="Tsui H.-C.T."/>
            <person name="Winkler M.E."/>
        </authorList>
    </citation>
    <scope>NUCLEOTIDE SEQUENCE</scope>
</reference>
<dbReference type="PANTHER" id="PTHR44858">
    <property type="entry name" value="TETRATRICOPEPTIDE REPEAT PROTEIN 6"/>
    <property type="match status" value="1"/>
</dbReference>
<dbReference type="Gene3D" id="3.40.50.10610">
    <property type="entry name" value="ABC-type transport auxiliary lipoprotein component"/>
    <property type="match status" value="1"/>
</dbReference>
<keyword evidence="1" id="KW-0677">Repeat</keyword>
<dbReference type="EMBL" id="UINC01038348">
    <property type="protein sequence ID" value="SVB35243.1"/>
    <property type="molecule type" value="Genomic_DNA"/>
</dbReference>
<feature type="compositionally biased region" description="Polar residues" evidence="3">
    <location>
        <begin position="24"/>
        <end position="34"/>
    </location>
</feature>
<name>A0A382DC91_9ZZZZ</name>
<evidence type="ECO:0000256" key="1">
    <source>
        <dbReference type="ARBA" id="ARBA00022737"/>
    </source>
</evidence>
<accession>A0A382DC91</accession>
<evidence type="ECO:0000256" key="2">
    <source>
        <dbReference type="ARBA" id="ARBA00022803"/>
    </source>
</evidence>
<evidence type="ECO:0000256" key="3">
    <source>
        <dbReference type="SAM" id="MobiDB-lite"/>
    </source>
</evidence>
<proteinExistence type="predicted"/>
<dbReference type="InterPro" id="IPR011990">
    <property type="entry name" value="TPR-like_helical_dom_sf"/>
</dbReference>
<dbReference type="Gene3D" id="1.25.40.10">
    <property type="entry name" value="Tetratricopeptide repeat domain"/>
    <property type="match status" value="1"/>
</dbReference>
<protein>
    <submittedName>
        <fullName evidence="4">Uncharacterized protein</fullName>
    </submittedName>
</protein>
<feature type="region of interest" description="Disordered" evidence="3">
    <location>
        <begin position="18"/>
        <end position="37"/>
    </location>
</feature>
<organism evidence="4">
    <name type="scientific">marine metagenome</name>
    <dbReference type="NCBI Taxonomy" id="408172"/>
    <lineage>
        <taxon>unclassified sequences</taxon>
        <taxon>metagenomes</taxon>
        <taxon>ecological metagenomes</taxon>
    </lineage>
</organism>
<dbReference type="AlphaFoldDB" id="A0A382DC91"/>
<dbReference type="InterPro" id="IPR050498">
    <property type="entry name" value="Ycf3"/>
</dbReference>
<feature type="non-terminal residue" evidence="4">
    <location>
        <position position="1"/>
    </location>
</feature>